<dbReference type="EMBL" id="CAJVRL010000043">
    <property type="protein sequence ID" value="CAG8951493.1"/>
    <property type="molecule type" value="Genomic_DNA"/>
</dbReference>
<name>A0A9N9KRR0_9HELO</name>
<comment type="pathway">
    <text evidence="1">Mycotoxin biosynthesis.</text>
</comment>
<dbReference type="Pfam" id="PF11807">
    <property type="entry name" value="UstYa"/>
    <property type="match status" value="1"/>
</dbReference>
<gene>
    <name evidence="5" type="ORF">HYFRA_00007409</name>
</gene>
<feature type="transmembrane region" description="Helical" evidence="4">
    <location>
        <begin position="48"/>
        <end position="69"/>
    </location>
</feature>
<keyword evidence="4" id="KW-1133">Transmembrane helix</keyword>
<evidence type="ECO:0000256" key="2">
    <source>
        <dbReference type="ARBA" id="ARBA00035112"/>
    </source>
</evidence>
<dbReference type="PANTHER" id="PTHR33365:SF4">
    <property type="entry name" value="CYCLOCHLOROTINE BIOSYNTHESIS PROTEIN O"/>
    <property type="match status" value="1"/>
</dbReference>
<comment type="caution">
    <text evidence="5">The sequence shown here is derived from an EMBL/GenBank/DDBJ whole genome shotgun (WGS) entry which is preliminary data.</text>
</comment>
<dbReference type="Proteomes" id="UP000696280">
    <property type="component" value="Unassembled WGS sequence"/>
</dbReference>
<evidence type="ECO:0000313" key="6">
    <source>
        <dbReference type="Proteomes" id="UP000696280"/>
    </source>
</evidence>
<proteinExistence type="inferred from homology"/>
<evidence type="ECO:0000256" key="4">
    <source>
        <dbReference type="SAM" id="Phobius"/>
    </source>
</evidence>
<feature type="region of interest" description="Disordered" evidence="3">
    <location>
        <begin position="1"/>
        <end position="21"/>
    </location>
</feature>
<keyword evidence="4" id="KW-0472">Membrane</keyword>
<dbReference type="AlphaFoldDB" id="A0A9N9KRR0"/>
<evidence type="ECO:0000256" key="3">
    <source>
        <dbReference type="SAM" id="MobiDB-lite"/>
    </source>
</evidence>
<dbReference type="OrthoDB" id="3687641at2759"/>
<dbReference type="InterPro" id="IPR021765">
    <property type="entry name" value="UstYa-like"/>
</dbReference>
<comment type="similarity">
    <text evidence="2">Belongs to the ustYa family.</text>
</comment>
<feature type="compositionally biased region" description="Polar residues" evidence="3">
    <location>
        <begin position="11"/>
        <end position="20"/>
    </location>
</feature>
<protein>
    <recommendedName>
        <fullName evidence="7">Cyclochlorotine biosynthesis protein O</fullName>
    </recommendedName>
</protein>
<organism evidence="5 6">
    <name type="scientific">Hymenoscyphus fraxineus</name>
    <dbReference type="NCBI Taxonomy" id="746836"/>
    <lineage>
        <taxon>Eukaryota</taxon>
        <taxon>Fungi</taxon>
        <taxon>Dikarya</taxon>
        <taxon>Ascomycota</taxon>
        <taxon>Pezizomycotina</taxon>
        <taxon>Leotiomycetes</taxon>
        <taxon>Helotiales</taxon>
        <taxon>Helotiaceae</taxon>
        <taxon>Hymenoscyphus</taxon>
    </lineage>
</organism>
<dbReference type="PANTHER" id="PTHR33365">
    <property type="entry name" value="YALI0B05434P"/>
    <property type="match status" value="1"/>
</dbReference>
<sequence>MSKSYEDDYDSPTSSRNSVSAGLLNSEDVNKDFPLVAPRKRWITPARVHLAALYTILLVFTLQALKTWFSKPVDISLGNLYTPAKEVIEYEEIEFTWNFWDKGEYMGFPTDEKDKMWSDLYNFGTSGIPNEEAKKLPYPTVPVPDEPDKSLVMLDVWHQLHCLNTIRRMMYPERWPEIWTKHEDGTINYDTVEMLHIDHCIDHIRQTLQCFGDTAPTSFFYHPTKGNNPSPWGTHMCKNFDNLKEWSVERQIVHFSMHDKLGTGKKHDDFEIKPKGSGYGGSAKDVEGLRFEDVTEAREMVGEVKIHM</sequence>
<reference evidence="5" key="1">
    <citation type="submission" date="2021-07" db="EMBL/GenBank/DDBJ databases">
        <authorList>
            <person name="Durling M."/>
        </authorList>
    </citation>
    <scope>NUCLEOTIDE SEQUENCE</scope>
</reference>
<keyword evidence="6" id="KW-1185">Reference proteome</keyword>
<dbReference type="GO" id="GO:0043386">
    <property type="term" value="P:mycotoxin biosynthetic process"/>
    <property type="evidence" value="ECO:0007669"/>
    <property type="project" value="InterPro"/>
</dbReference>
<accession>A0A9N9KRR0</accession>
<evidence type="ECO:0000313" key="5">
    <source>
        <dbReference type="EMBL" id="CAG8951493.1"/>
    </source>
</evidence>
<evidence type="ECO:0000256" key="1">
    <source>
        <dbReference type="ARBA" id="ARBA00004685"/>
    </source>
</evidence>
<evidence type="ECO:0008006" key="7">
    <source>
        <dbReference type="Google" id="ProtNLM"/>
    </source>
</evidence>
<keyword evidence="4" id="KW-0812">Transmembrane</keyword>